<keyword evidence="3" id="KW-1185">Reference proteome</keyword>
<dbReference type="GO" id="GO:0032502">
    <property type="term" value="P:developmental process"/>
    <property type="evidence" value="ECO:0007669"/>
    <property type="project" value="TreeGrafter"/>
</dbReference>
<dbReference type="Proteomes" id="UP000267027">
    <property type="component" value="Unassembled WGS sequence"/>
</dbReference>
<dbReference type="CDD" id="cd11418">
    <property type="entry name" value="bHLH_TS_ASCL"/>
    <property type="match status" value="1"/>
</dbReference>
<evidence type="ECO:0000313" key="4">
    <source>
        <dbReference type="WBParaSite" id="ACOC_0000247301-mRNA-1"/>
    </source>
</evidence>
<dbReference type="GO" id="GO:0046983">
    <property type="term" value="F:protein dimerization activity"/>
    <property type="evidence" value="ECO:0007669"/>
    <property type="project" value="InterPro"/>
</dbReference>
<dbReference type="Pfam" id="PF00010">
    <property type="entry name" value="HLH"/>
    <property type="match status" value="1"/>
</dbReference>
<dbReference type="InterPro" id="IPR050283">
    <property type="entry name" value="E-box_TF_Regulators"/>
</dbReference>
<dbReference type="STRING" id="334426.A0A158PEV5"/>
<reference evidence="4" key="1">
    <citation type="submission" date="2016-04" db="UniProtKB">
        <authorList>
            <consortium name="WormBaseParasite"/>
        </authorList>
    </citation>
    <scope>IDENTIFICATION</scope>
</reference>
<dbReference type="PROSITE" id="PS50888">
    <property type="entry name" value="BHLH"/>
    <property type="match status" value="1"/>
</dbReference>
<evidence type="ECO:0000259" key="1">
    <source>
        <dbReference type="PROSITE" id="PS50888"/>
    </source>
</evidence>
<dbReference type="EMBL" id="UYYA01000504">
    <property type="protein sequence ID" value="VDM54059.1"/>
    <property type="molecule type" value="Genomic_DNA"/>
</dbReference>
<organism evidence="4">
    <name type="scientific">Angiostrongylus costaricensis</name>
    <name type="common">Nematode worm</name>
    <dbReference type="NCBI Taxonomy" id="334426"/>
    <lineage>
        <taxon>Eukaryota</taxon>
        <taxon>Metazoa</taxon>
        <taxon>Ecdysozoa</taxon>
        <taxon>Nematoda</taxon>
        <taxon>Chromadorea</taxon>
        <taxon>Rhabditida</taxon>
        <taxon>Rhabditina</taxon>
        <taxon>Rhabditomorpha</taxon>
        <taxon>Strongyloidea</taxon>
        <taxon>Metastrongylidae</taxon>
        <taxon>Angiostrongylus</taxon>
    </lineage>
</organism>
<dbReference type="SMART" id="SM00353">
    <property type="entry name" value="HLH"/>
    <property type="match status" value="1"/>
</dbReference>
<accession>A0A158PEV5</accession>
<evidence type="ECO:0000313" key="3">
    <source>
        <dbReference type="Proteomes" id="UP000267027"/>
    </source>
</evidence>
<dbReference type="PANTHER" id="PTHR23349">
    <property type="entry name" value="BASIC HELIX-LOOP-HELIX TRANSCRIPTION FACTOR, TWIST"/>
    <property type="match status" value="1"/>
</dbReference>
<dbReference type="InterPro" id="IPR011598">
    <property type="entry name" value="bHLH_dom"/>
</dbReference>
<dbReference type="OrthoDB" id="5976910at2759"/>
<dbReference type="AlphaFoldDB" id="A0A158PEV5"/>
<protein>
    <submittedName>
        <fullName evidence="4">BHLH domain-containing protein</fullName>
    </submittedName>
</protein>
<dbReference type="SUPFAM" id="SSF47459">
    <property type="entry name" value="HLH, helix-loop-helix DNA-binding domain"/>
    <property type="match status" value="1"/>
</dbReference>
<dbReference type="WBParaSite" id="ACOC_0000247301-mRNA-1">
    <property type="protein sequence ID" value="ACOC_0000247301-mRNA-1"/>
    <property type="gene ID" value="ACOC_0000247301"/>
</dbReference>
<name>A0A158PEV5_ANGCS</name>
<proteinExistence type="predicted"/>
<dbReference type="GO" id="GO:0000981">
    <property type="term" value="F:DNA-binding transcription factor activity, RNA polymerase II-specific"/>
    <property type="evidence" value="ECO:0007669"/>
    <property type="project" value="TreeGrafter"/>
</dbReference>
<sequence length="370" mass="42733">MPTDQSTKLIPQKLRRNERERKRVDQVNQGFNQLRLRVPRPHGSKHKLSKVETLREATRYIEQLHALLQQSNYTSPSQQQQRMLVQQQSYYSNTSSDVSPYYPSQVKSDFSPASSYYTTTNPLPNLIFCLLICIFEYIYNLVGYIRVTFCGNGSSYCPLHALFDKGLQKENTMKRAIDEKKRIDKRQSSMDVMNLFMILRLSDEVDKKKKVNRCRRINRIKSWLATDGVSSNDGIGNCKRELEKGCSPRVLGDLYLHLLPFPSFLIFATSFLCNRNPEVIWSVFSLYHLLRNQKHTLMTPLHRHVSAAQKRIQKSAITLSGPRRGQHLRIVRNSELGNATTEQLRSGTAVSEVQSFERDVEVSNQGIRCD</sequence>
<evidence type="ECO:0000313" key="2">
    <source>
        <dbReference type="EMBL" id="VDM54059.1"/>
    </source>
</evidence>
<dbReference type="Gene3D" id="4.10.280.10">
    <property type="entry name" value="Helix-loop-helix DNA-binding domain"/>
    <property type="match status" value="1"/>
</dbReference>
<reference evidence="2 3" key="2">
    <citation type="submission" date="2018-11" db="EMBL/GenBank/DDBJ databases">
        <authorList>
            <consortium name="Pathogen Informatics"/>
        </authorList>
    </citation>
    <scope>NUCLEOTIDE SEQUENCE [LARGE SCALE GENOMIC DNA]</scope>
    <source>
        <strain evidence="2 3">Costa Rica</strain>
    </source>
</reference>
<dbReference type="GO" id="GO:0000977">
    <property type="term" value="F:RNA polymerase II transcription regulatory region sequence-specific DNA binding"/>
    <property type="evidence" value="ECO:0007669"/>
    <property type="project" value="TreeGrafter"/>
</dbReference>
<dbReference type="PANTHER" id="PTHR23349:SF110">
    <property type="entry name" value="BHLH DOMAIN-CONTAINING PROTEIN"/>
    <property type="match status" value="1"/>
</dbReference>
<feature type="domain" description="BHLH" evidence="1">
    <location>
        <begin position="11"/>
        <end position="64"/>
    </location>
</feature>
<gene>
    <name evidence="2" type="ORF">ACOC_LOCUS2474</name>
</gene>
<dbReference type="InterPro" id="IPR036638">
    <property type="entry name" value="HLH_DNA-bd_sf"/>
</dbReference>